<keyword evidence="5 6" id="KW-0472">Membrane</keyword>
<sequence>MQLPLLALAMASFGIGTTEFVIMGLLPEVAADLGVTIPAAGMLVTGYALGVVIGAPIVAIITNPLPRKLTLMVLASVFVLGNLLCAIAPDYWLLMGARVVTAFCHGAFFGIGAVVAASLVPPKQRASAIALMFAGLTLANVLGVPLGTALGQALGWRSTFWAVVLIGIVAVSAIAIWVPRDIPHSAGNILREFGVLKRPQVAITMLISMFASANLFVVFTYIAPMLRDVTGLSPHAVTYVLLLFGVGITIGNILGGKLADWRLMPSLMGMFLALAVILVAMVFALPSPTLAVIAVFVWSIVVFAVVAPIQTRVVDAAVEAPNLASTLNQGAFNLGNAAGAWIGGVAITFGASYADLPWMGALLSVGALGLCMASQAMERRNGGLATIPDVACEEC</sequence>
<feature type="transmembrane region" description="Helical" evidence="6">
    <location>
        <begin position="69"/>
        <end position="89"/>
    </location>
</feature>
<feature type="transmembrane region" description="Helical" evidence="6">
    <location>
        <begin position="267"/>
        <end position="285"/>
    </location>
</feature>
<dbReference type="InterPro" id="IPR036259">
    <property type="entry name" value="MFS_trans_sf"/>
</dbReference>
<proteinExistence type="predicted"/>
<feature type="transmembrane region" description="Helical" evidence="6">
    <location>
        <begin position="160"/>
        <end position="180"/>
    </location>
</feature>
<feature type="transmembrane region" description="Helical" evidence="6">
    <location>
        <begin position="201"/>
        <end position="224"/>
    </location>
</feature>
<feature type="transmembrane region" description="Helical" evidence="6">
    <location>
        <begin position="356"/>
        <end position="373"/>
    </location>
</feature>
<reference evidence="8 9" key="1">
    <citation type="submission" date="2020-02" db="EMBL/GenBank/DDBJ databases">
        <authorList>
            <person name="Li G."/>
        </authorList>
    </citation>
    <scope>NUCLEOTIDE SEQUENCE [LARGE SCALE GENOMIC DNA]</scope>
    <source>
        <strain evidence="8 9">DSM 102029</strain>
    </source>
</reference>
<dbReference type="EMBL" id="CP048630">
    <property type="protein sequence ID" value="QIB32866.1"/>
    <property type="molecule type" value="Genomic_DNA"/>
</dbReference>
<dbReference type="Gene3D" id="1.20.1250.20">
    <property type="entry name" value="MFS general substrate transporter like domains"/>
    <property type="match status" value="2"/>
</dbReference>
<feature type="transmembrane region" description="Helical" evidence="6">
    <location>
        <begin position="236"/>
        <end position="255"/>
    </location>
</feature>
<dbReference type="AlphaFoldDB" id="A0A6P1YJI3"/>
<feature type="transmembrane region" description="Helical" evidence="6">
    <location>
        <begin position="95"/>
        <end position="117"/>
    </location>
</feature>
<feature type="transmembrane region" description="Helical" evidence="6">
    <location>
        <begin position="330"/>
        <end position="350"/>
    </location>
</feature>
<dbReference type="KEGG" id="apra:G3A50_03425"/>
<dbReference type="InterPro" id="IPR050189">
    <property type="entry name" value="MFS_Efflux_Transporters"/>
</dbReference>
<evidence type="ECO:0000256" key="3">
    <source>
        <dbReference type="ARBA" id="ARBA00022692"/>
    </source>
</evidence>
<feature type="domain" description="Major facilitator superfamily (MFS) profile" evidence="7">
    <location>
        <begin position="4"/>
        <end position="378"/>
    </location>
</feature>
<dbReference type="CDD" id="cd17324">
    <property type="entry name" value="MFS_NepI_like"/>
    <property type="match status" value="1"/>
</dbReference>
<dbReference type="Proteomes" id="UP000464751">
    <property type="component" value="Chromosome"/>
</dbReference>
<dbReference type="PROSITE" id="PS50850">
    <property type="entry name" value="MFS"/>
    <property type="match status" value="1"/>
</dbReference>
<feature type="transmembrane region" description="Helical" evidence="6">
    <location>
        <begin position="291"/>
        <end position="309"/>
    </location>
</feature>
<keyword evidence="2" id="KW-1003">Cell membrane</keyword>
<dbReference type="PANTHER" id="PTHR43124:SF8">
    <property type="entry name" value="INNER MEMBRANE TRANSPORT PROTEIN YDHP"/>
    <property type="match status" value="1"/>
</dbReference>
<dbReference type="InterPro" id="IPR020846">
    <property type="entry name" value="MFS_dom"/>
</dbReference>
<evidence type="ECO:0000313" key="8">
    <source>
        <dbReference type="EMBL" id="QIB32866.1"/>
    </source>
</evidence>
<dbReference type="SUPFAM" id="SSF103473">
    <property type="entry name" value="MFS general substrate transporter"/>
    <property type="match status" value="1"/>
</dbReference>
<keyword evidence="3 6" id="KW-0812">Transmembrane</keyword>
<gene>
    <name evidence="8" type="ORF">G3A50_03425</name>
</gene>
<evidence type="ECO:0000313" key="9">
    <source>
        <dbReference type="Proteomes" id="UP000464751"/>
    </source>
</evidence>
<dbReference type="PANTHER" id="PTHR43124">
    <property type="entry name" value="PURINE EFFLUX PUMP PBUE"/>
    <property type="match status" value="1"/>
</dbReference>
<dbReference type="GO" id="GO:0005886">
    <property type="term" value="C:plasma membrane"/>
    <property type="evidence" value="ECO:0007669"/>
    <property type="project" value="UniProtKB-SubCell"/>
</dbReference>
<evidence type="ECO:0000259" key="7">
    <source>
        <dbReference type="PROSITE" id="PS50850"/>
    </source>
</evidence>
<evidence type="ECO:0000256" key="5">
    <source>
        <dbReference type="ARBA" id="ARBA00023136"/>
    </source>
</evidence>
<keyword evidence="9" id="KW-1185">Reference proteome</keyword>
<accession>A0A6P1YJI3</accession>
<dbReference type="Pfam" id="PF07690">
    <property type="entry name" value="MFS_1"/>
    <property type="match status" value="1"/>
</dbReference>
<feature type="transmembrane region" description="Helical" evidence="6">
    <location>
        <begin position="129"/>
        <end position="154"/>
    </location>
</feature>
<evidence type="ECO:0000256" key="4">
    <source>
        <dbReference type="ARBA" id="ARBA00022989"/>
    </source>
</evidence>
<feature type="transmembrane region" description="Helical" evidence="6">
    <location>
        <begin position="42"/>
        <end position="62"/>
    </location>
</feature>
<dbReference type="GO" id="GO:0022857">
    <property type="term" value="F:transmembrane transporter activity"/>
    <property type="evidence" value="ECO:0007669"/>
    <property type="project" value="InterPro"/>
</dbReference>
<evidence type="ECO:0000256" key="1">
    <source>
        <dbReference type="ARBA" id="ARBA00004651"/>
    </source>
</evidence>
<name>A0A6P1YJI3_9HYPH</name>
<dbReference type="RefSeq" id="WP_163073953.1">
    <property type="nucleotide sequence ID" value="NZ_CP048630.1"/>
</dbReference>
<organism evidence="8 9">
    <name type="scientific">Ancylobacter pratisalsi</name>
    <dbReference type="NCBI Taxonomy" id="1745854"/>
    <lineage>
        <taxon>Bacteria</taxon>
        <taxon>Pseudomonadati</taxon>
        <taxon>Pseudomonadota</taxon>
        <taxon>Alphaproteobacteria</taxon>
        <taxon>Hyphomicrobiales</taxon>
        <taxon>Xanthobacteraceae</taxon>
        <taxon>Ancylobacter</taxon>
    </lineage>
</organism>
<protein>
    <submittedName>
        <fullName evidence="8">MFS transporter</fullName>
    </submittedName>
</protein>
<evidence type="ECO:0000256" key="6">
    <source>
        <dbReference type="SAM" id="Phobius"/>
    </source>
</evidence>
<evidence type="ECO:0000256" key="2">
    <source>
        <dbReference type="ARBA" id="ARBA00022475"/>
    </source>
</evidence>
<comment type="subcellular location">
    <subcellularLocation>
        <location evidence="1">Cell membrane</location>
        <topology evidence="1">Multi-pass membrane protein</topology>
    </subcellularLocation>
</comment>
<dbReference type="InterPro" id="IPR011701">
    <property type="entry name" value="MFS"/>
</dbReference>
<keyword evidence="4 6" id="KW-1133">Transmembrane helix</keyword>